<organism evidence="2 3">
    <name type="scientific">Daphnia pulex</name>
    <name type="common">Water flea</name>
    <dbReference type="NCBI Taxonomy" id="6669"/>
    <lineage>
        <taxon>Eukaryota</taxon>
        <taxon>Metazoa</taxon>
        <taxon>Ecdysozoa</taxon>
        <taxon>Arthropoda</taxon>
        <taxon>Crustacea</taxon>
        <taxon>Branchiopoda</taxon>
        <taxon>Diplostraca</taxon>
        <taxon>Cladocera</taxon>
        <taxon>Anomopoda</taxon>
        <taxon>Daphniidae</taxon>
        <taxon>Daphnia</taxon>
    </lineage>
</organism>
<dbReference type="Proteomes" id="UP000000305">
    <property type="component" value="Unassembled WGS sequence"/>
</dbReference>
<dbReference type="AlphaFoldDB" id="E9GFI4"/>
<dbReference type="KEGG" id="dpx:DAPPUDRAFT_241969"/>
<keyword evidence="3" id="KW-1185">Reference proteome</keyword>
<keyword evidence="1" id="KW-0175">Coiled coil</keyword>
<accession>E9GFI4</accession>
<sequence>MSPRRGTEIKQNTEIKCPICRKIHSFSEDLPNNNYVESLIELDMKLADIEAREKDSVVQSVELKNDIQDSLIVLAECAQNVEMEMKGHLRKEFSTSTQVGQSPFGSKIDTFLSELRMLLNSPAPARNQLTAATETVCSWFQKHQMNKKDYANLLIELESRMIEMENREKEWISRHLKRDIKSSLAKLMKSIHRAEDDIMKQLENNKTLAMANVRKSECDIHFQTVFKLESLWEKRLPIRGEPQDFQYKMQEYLAFVIRHLLSDEIVFIWIEIKMEIAN</sequence>
<evidence type="ECO:0000313" key="3">
    <source>
        <dbReference type="Proteomes" id="UP000000305"/>
    </source>
</evidence>
<reference evidence="2 3" key="1">
    <citation type="journal article" date="2011" name="Science">
        <title>The ecoresponsive genome of Daphnia pulex.</title>
        <authorList>
            <person name="Colbourne J.K."/>
            <person name="Pfrender M.E."/>
            <person name="Gilbert D."/>
            <person name="Thomas W.K."/>
            <person name="Tucker A."/>
            <person name="Oakley T.H."/>
            <person name="Tokishita S."/>
            <person name="Aerts A."/>
            <person name="Arnold G.J."/>
            <person name="Basu M.K."/>
            <person name="Bauer D.J."/>
            <person name="Caceres C.E."/>
            <person name="Carmel L."/>
            <person name="Casola C."/>
            <person name="Choi J.H."/>
            <person name="Detter J.C."/>
            <person name="Dong Q."/>
            <person name="Dusheyko S."/>
            <person name="Eads B.D."/>
            <person name="Frohlich T."/>
            <person name="Geiler-Samerotte K.A."/>
            <person name="Gerlach D."/>
            <person name="Hatcher P."/>
            <person name="Jogdeo S."/>
            <person name="Krijgsveld J."/>
            <person name="Kriventseva E.V."/>
            <person name="Kultz D."/>
            <person name="Laforsch C."/>
            <person name="Lindquist E."/>
            <person name="Lopez J."/>
            <person name="Manak J.R."/>
            <person name="Muller J."/>
            <person name="Pangilinan J."/>
            <person name="Patwardhan R.P."/>
            <person name="Pitluck S."/>
            <person name="Pritham E.J."/>
            <person name="Rechtsteiner A."/>
            <person name="Rho M."/>
            <person name="Rogozin I.B."/>
            <person name="Sakarya O."/>
            <person name="Salamov A."/>
            <person name="Schaack S."/>
            <person name="Shapiro H."/>
            <person name="Shiga Y."/>
            <person name="Skalitzky C."/>
            <person name="Smith Z."/>
            <person name="Souvorov A."/>
            <person name="Sung W."/>
            <person name="Tang Z."/>
            <person name="Tsuchiya D."/>
            <person name="Tu H."/>
            <person name="Vos H."/>
            <person name="Wang M."/>
            <person name="Wolf Y.I."/>
            <person name="Yamagata H."/>
            <person name="Yamada T."/>
            <person name="Ye Y."/>
            <person name="Shaw J.R."/>
            <person name="Andrews J."/>
            <person name="Crease T.J."/>
            <person name="Tang H."/>
            <person name="Lucas S.M."/>
            <person name="Robertson H.M."/>
            <person name="Bork P."/>
            <person name="Koonin E.V."/>
            <person name="Zdobnov E.M."/>
            <person name="Grigoriev I.V."/>
            <person name="Lynch M."/>
            <person name="Boore J.L."/>
        </authorList>
    </citation>
    <scope>NUCLEOTIDE SEQUENCE [LARGE SCALE GENOMIC DNA]</scope>
</reference>
<dbReference type="GO" id="GO:0034198">
    <property type="term" value="P:cellular response to amino acid starvation"/>
    <property type="evidence" value="ECO:0000318"/>
    <property type="project" value="GO_Central"/>
</dbReference>
<dbReference type="OrthoDB" id="6375822at2759"/>
<evidence type="ECO:0000313" key="2">
    <source>
        <dbReference type="EMBL" id="EFX81805.1"/>
    </source>
</evidence>
<dbReference type="PANTHER" id="PTHR25464">
    <property type="entry name" value="TRIPARTITE MOTIF-CONTAINING PROTEIN 2-LIKE PROTEIN"/>
    <property type="match status" value="1"/>
</dbReference>
<proteinExistence type="predicted"/>
<protein>
    <submittedName>
        <fullName evidence="2">Uncharacterized protein</fullName>
    </submittedName>
</protein>
<feature type="coiled-coil region" evidence="1">
    <location>
        <begin position="147"/>
        <end position="219"/>
    </location>
</feature>
<dbReference type="InParanoid" id="E9GFI4"/>
<dbReference type="GO" id="GO:0010508">
    <property type="term" value="P:positive regulation of autophagy"/>
    <property type="evidence" value="ECO:0000318"/>
    <property type="project" value="GO_Central"/>
</dbReference>
<name>E9GFI4_DAPPU</name>
<dbReference type="HOGENOM" id="CLU_1002069_0_0_1"/>
<dbReference type="PANTHER" id="PTHR25464:SF2">
    <property type="entry name" value="RING-TYPE DOMAIN-CONTAINING PROTEIN"/>
    <property type="match status" value="1"/>
</dbReference>
<evidence type="ECO:0000256" key="1">
    <source>
        <dbReference type="SAM" id="Coils"/>
    </source>
</evidence>
<dbReference type="EMBL" id="GL732542">
    <property type="protein sequence ID" value="EFX81805.1"/>
    <property type="molecule type" value="Genomic_DNA"/>
</dbReference>
<gene>
    <name evidence="2" type="ORF">DAPPUDRAFT_241969</name>
</gene>